<sequence length="115" mass="12841">MRSFTFRWRCAHRTYSHGVFARSTQAAFYPYQFDNISGQFSSEFAGTVRAALDHVDVVGDLHRVSLSKLCREGGHLGAPHHLEDGHYCGNVSPERTPGRRVGEWAALGFPPRSPP</sequence>
<proteinExistence type="predicted"/>
<evidence type="ECO:0000256" key="1">
    <source>
        <dbReference type="SAM" id="MobiDB-lite"/>
    </source>
</evidence>
<evidence type="ECO:0000313" key="3">
    <source>
        <dbReference type="Proteomes" id="UP000299102"/>
    </source>
</evidence>
<feature type="region of interest" description="Disordered" evidence="1">
    <location>
        <begin position="87"/>
        <end position="115"/>
    </location>
</feature>
<dbReference type="EMBL" id="BGZK01001899">
    <property type="protein sequence ID" value="GBP87993.1"/>
    <property type="molecule type" value="Genomic_DNA"/>
</dbReference>
<name>A0A4C1ZLB7_EUMVA</name>
<dbReference type="Proteomes" id="UP000299102">
    <property type="component" value="Unassembled WGS sequence"/>
</dbReference>
<organism evidence="2 3">
    <name type="scientific">Eumeta variegata</name>
    <name type="common">Bagworm moth</name>
    <name type="synonym">Eumeta japonica</name>
    <dbReference type="NCBI Taxonomy" id="151549"/>
    <lineage>
        <taxon>Eukaryota</taxon>
        <taxon>Metazoa</taxon>
        <taxon>Ecdysozoa</taxon>
        <taxon>Arthropoda</taxon>
        <taxon>Hexapoda</taxon>
        <taxon>Insecta</taxon>
        <taxon>Pterygota</taxon>
        <taxon>Neoptera</taxon>
        <taxon>Endopterygota</taxon>
        <taxon>Lepidoptera</taxon>
        <taxon>Glossata</taxon>
        <taxon>Ditrysia</taxon>
        <taxon>Tineoidea</taxon>
        <taxon>Psychidae</taxon>
        <taxon>Oiketicinae</taxon>
        <taxon>Eumeta</taxon>
    </lineage>
</organism>
<accession>A0A4C1ZLB7</accession>
<comment type="caution">
    <text evidence="2">The sequence shown here is derived from an EMBL/GenBank/DDBJ whole genome shotgun (WGS) entry which is preliminary data.</text>
</comment>
<dbReference type="AlphaFoldDB" id="A0A4C1ZLB7"/>
<gene>
    <name evidence="2" type="ORF">EVAR_66204_1</name>
</gene>
<keyword evidence="3" id="KW-1185">Reference proteome</keyword>
<reference evidence="2 3" key="1">
    <citation type="journal article" date="2019" name="Commun. Biol.">
        <title>The bagworm genome reveals a unique fibroin gene that provides high tensile strength.</title>
        <authorList>
            <person name="Kono N."/>
            <person name="Nakamura H."/>
            <person name="Ohtoshi R."/>
            <person name="Tomita M."/>
            <person name="Numata K."/>
            <person name="Arakawa K."/>
        </authorList>
    </citation>
    <scope>NUCLEOTIDE SEQUENCE [LARGE SCALE GENOMIC DNA]</scope>
</reference>
<evidence type="ECO:0000313" key="2">
    <source>
        <dbReference type="EMBL" id="GBP87993.1"/>
    </source>
</evidence>
<protein>
    <submittedName>
        <fullName evidence="2">Uncharacterized protein</fullName>
    </submittedName>
</protein>